<feature type="coiled-coil region" evidence="4">
    <location>
        <begin position="59"/>
        <end position="86"/>
    </location>
</feature>
<keyword evidence="6" id="KW-1185">Reference proteome</keyword>
<comment type="caution">
    <text evidence="5">The sequence shown here is derived from an EMBL/GenBank/DDBJ whole genome shotgun (WGS) entry which is preliminary data.</text>
</comment>
<keyword evidence="4" id="KW-0175">Coiled coil</keyword>
<dbReference type="InterPro" id="IPR051685">
    <property type="entry name" value="Ycf3/AcsC/BcsC/TPR_MFPF"/>
</dbReference>
<evidence type="ECO:0000313" key="6">
    <source>
        <dbReference type="Proteomes" id="UP000683925"/>
    </source>
</evidence>
<dbReference type="Proteomes" id="UP000683925">
    <property type="component" value="Unassembled WGS sequence"/>
</dbReference>
<dbReference type="EMBL" id="CAJJDP010000170">
    <property type="protein sequence ID" value="CAD8214064.1"/>
    <property type="molecule type" value="Genomic_DNA"/>
</dbReference>
<gene>
    <name evidence="5" type="ORF">POCTA_138.1.T1670041</name>
</gene>
<dbReference type="AlphaFoldDB" id="A0A8S1YR17"/>
<dbReference type="InterPro" id="IPR019734">
    <property type="entry name" value="TPR_rpt"/>
</dbReference>
<keyword evidence="1" id="KW-0677">Repeat</keyword>
<feature type="repeat" description="TPR" evidence="3">
    <location>
        <begin position="349"/>
        <end position="382"/>
    </location>
</feature>
<dbReference type="PANTHER" id="PTHR44943">
    <property type="entry name" value="CELLULOSE SYNTHASE OPERON PROTEIN C"/>
    <property type="match status" value="1"/>
</dbReference>
<feature type="repeat" description="TPR" evidence="3">
    <location>
        <begin position="204"/>
        <end position="237"/>
    </location>
</feature>
<evidence type="ECO:0000313" key="5">
    <source>
        <dbReference type="EMBL" id="CAD8214064.1"/>
    </source>
</evidence>
<dbReference type="PANTHER" id="PTHR44943:SF4">
    <property type="entry name" value="TPR REPEAT-CONTAINING PROTEIN MJ0798"/>
    <property type="match status" value="1"/>
</dbReference>
<feature type="repeat" description="TPR" evidence="3">
    <location>
        <begin position="315"/>
        <end position="348"/>
    </location>
</feature>
<feature type="repeat" description="TPR" evidence="3">
    <location>
        <begin position="238"/>
        <end position="271"/>
    </location>
</feature>
<sequence length="398" mass="46556">MRQKANFKLQCQYGDHQEEIETVCYNVFCTESRLSCFQCIKKGIHHAHMMDVEKVNSLIQFLEKINRECDTLIDELEKQLEILNKSFFILTRGIKKKYSLQMERLCHLNTQQVNDFLNSTIKLSDQKQSLTTILVGQMKTLTHSFDNLSEQLQLSSINYYQIDDNDKQLSKELYDKGYKLYLDFKYQEATEQLDKSIQFDNENLLSLTCKGTCLKMLSNYEDAIIYLDKALKIDPQNLDSINQKGSCLQMLKKYQDAIIYFDKAIALDPKNIYSLVSKGRINLFKLIAQCLKMLNKYEDSIIQLDKALAIDFKSIESLSDKGECLRLLKKYDDSLKYLNQALAINPNHTSTLRHKGDCLLDQQHYQEALEYYEKYLNIQSNDVLIKKQLDCCKQQLQK</sequence>
<name>A0A8S1YR17_PAROT</name>
<dbReference type="Pfam" id="PF00515">
    <property type="entry name" value="TPR_1"/>
    <property type="match status" value="1"/>
</dbReference>
<evidence type="ECO:0000256" key="4">
    <source>
        <dbReference type="SAM" id="Coils"/>
    </source>
</evidence>
<keyword evidence="2 3" id="KW-0802">TPR repeat</keyword>
<accession>A0A8S1YR17</accession>
<dbReference type="SMART" id="SM00028">
    <property type="entry name" value="TPR"/>
    <property type="match status" value="6"/>
</dbReference>
<dbReference type="PROSITE" id="PS50005">
    <property type="entry name" value="TPR"/>
    <property type="match status" value="4"/>
</dbReference>
<dbReference type="Pfam" id="PF13181">
    <property type="entry name" value="TPR_8"/>
    <property type="match status" value="1"/>
</dbReference>
<evidence type="ECO:0008006" key="7">
    <source>
        <dbReference type="Google" id="ProtNLM"/>
    </source>
</evidence>
<reference evidence="5" key="1">
    <citation type="submission" date="2021-01" db="EMBL/GenBank/DDBJ databases">
        <authorList>
            <consortium name="Genoscope - CEA"/>
            <person name="William W."/>
        </authorList>
    </citation>
    <scope>NUCLEOTIDE SEQUENCE</scope>
</reference>
<dbReference type="Pfam" id="PF13424">
    <property type="entry name" value="TPR_12"/>
    <property type="match status" value="1"/>
</dbReference>
<proteinExistence type="predicted"/>
<evidence type="ECO:0000256" key="2">
    <source>
        <dbReference type="ARBA" id="ARBA00022803"/>
    </source>
</evidence>
<organism evidence="5 6">
    <name type="scientific">Paramecium octaurelia</name>
    <dbReference type="NCBI Taxonomy" id="43137"/>
    <lineage>
        <taxon>Eukaryota</taxon>
        <taxon>Sar</taxon>
        <taxon>Alveolata</taxon>
        <taxon>Ciliophora</taxon>
        <taxon>Intramacronucleata</taxon>
        <taxon>Oligohymenophorea</taxon>
        <taxon>Peniculida</taxon>
        <taxon>Parameciidae</taxon>
        <taxon>Paramecium</taxon>
    </lineage>
</organism>
<evidence type="ECO:0000256" key="1">
    <source>
        <dbReference type="ARBA" id="ARBA00022737"/>
    </source>
</evidence>
<evidence type="ECO:0000256" key="3">
    <source>
        <dbReference type="PROSITE-ProRule" id="PRU00339"/>
    </source>
</evidence>
<protein>
    <recommendedName>
        <fullName evidence="7">Tetratricopeptide repeat protein</fullName>
    </recommendedName>
</protein>
<dbReference type="OrthoDB" id="413073at2759"/>